<dbReference type="AlphaFoldDB" id="A0AA47KLE4"/>
<comment type="function">
    <text evidence="7">An anti-sigma factor for extracytoplasmic function (ECF) sigma factor sigma-E (RpoE). ECF sigma factors are held in an inactive form by an anti-sigma factor until released by regulated intramembrane proteolysis (RIP). RIP occurs when an extracytoplasmic signal triggers a concerted proteolytic cascade to transmit information and elicit cellular responses. The membrane-spanning regulatory substrate protein is first cut periplasmically (site-1 protease, S1P, DegS), then within the membrane itself (site-2 protease, S2P, RseP), while cytoplasmic proteases finish degrading the anti-sigma factor, liberating sigma-E.</text>
</comment>
<evidence type="ECO:0000313" key="11">
    <source>
        <dbReference type="Proteomes" id="UP001164748"/>
    </source>
</evidence>
<feature type="domain" description="Anti sigma-E protein RseA N-terminal" evidence="8">
    <location>
        <begin position="1"/>
        <end position="93"/>
    </location>
</feature>
<evidence type="ECO:0000256" key="4">
    <source>
        <dbReference type="ARBA" id="ARBA00022692"/>
    </source>
</evidence>
<dbReference type="Pfam" id="PF03873">
    <property type="entry name" value="RseA_C"/>
    <property type="match status" value="1"/>
</dbReference>
<keyword evidence="5" id="KW-1133">Transmembrane helix</keyword>
<comment type="similarity">
    <text evidence="2 7">Belongs to the RseA family.</text>
</comment>
<dbReference type="Pfam" id="PF03872">
    <property type="entry name" value="RseA_N"/>
    <property type="match status" value="1"/>
</dbReference>
<dbReference type="InterPro" id="IPR052383">
    <property type="entry name" value="Anti-sigma-E_RseA-like"/>
</dbReference>
<protein>
    <recommendedName>
        <fullName evidence="7">Anti-sigma-E factor RseA</fullName>
    </recommendedName>
    <alternativeName>
        <fullName evidence="7">Regulator of SigE</fullName>
    </alternativeName>
    <alternativeName>
        <fullName evidence="7">Sigma-E anti-sigma factor RseA</fullName>
    </alternativeName>
    <alternativeName>
        <fullName evidence="7">Sigma-E factor negative regulatory protein</fullName>
    </alternativeName>
</protein>
<dbReference type="Gene3D" id="1.10.10.880">
    <property type="entry name" value="Anti sigma-E protein RseA, N-terminal domain"/>
    <property type="match status" value="1"/>
</dbReference>
<dbReference type="PANTHER" id="PTHR38104:SF1">
    <property type="entry name" value="ANTI-SIGMA-E FACTOR RSEA"/>
    <property type="match status" value="1"/>
</dbReference>
<evidence type="ECO:0000256" key="1">
    <source>
        <dbReference type="ARBA" id="ARBA00004162"/>
    </source>
</evidence>
<evidence type="ECO:0000256" key="5">
    <source>
        <dbReference type="ARBA" id="ARBA00022989"/>
    </source>
</evidence>
<dbReference type="GO" id="GO:0016989">
    <property type="term" value="F:sigma factor antagonist activity"/>
    <property type="evidence" value="ECO:0007669"/>
    <property type="project" value="InterPro"/>
</dbReference>
<dbReference type="SUPFAM" id="SSF89069">
    <property type="entry name" value="N-terminal, cytoplasmic domain of anti-sigmaE factor RseA"/>
    <property type="match status" value="1"/>
</dbReference>
<dbReference type="PIRSF" id="PIRSF016938">
    <property type="entry name" value="RseA"/>
    <property type="match status" value="1"/>
</dbReference>
<gene>
    <name evidence="10" type="ORF">N8M53_02565</name>
</gene>
<evidence type="ECO:0000256" key="2">
    <source>
        <dbReference type="ARBA" id="ARBA00005837"/>
    </source>
</evidence>
<evidence type="ECO:0000259" key="9">
    <source>
        <dbReference type="Pfam" id="PF03873"/>
    </source>
</evidence>
<dbReference type="Gene3D" id="1.20.5.3960">
    <property type="match status" value="1"/>
</dbReference>
<keyword evidence="6 7" id="KW-0472">Membrane</keyword>
<name>A0AA47KLE4_9GAMM</name>
<reference evidence="10" key="1">
    <citation type="submission" date="2022-09" db="EMBL/GenBank/DDBJ databases">
        <authorList>
            <person name="Li Z.-J."/>
        </authorList>
    </citation>
    <scope>NUCLEOTIDE SEQUENCE</scope>
    <source>
        <strain evidence="10">TGB11</strain>
    </source>
</reference>
<dbReference type="Proteomes" id="UP001164748">
    <property type="component" value="Chromosome"/>
</dbReference>
<evidence type="ECO:0000256" key="6">
    <source>
        <dbReference type="ARBA" id="ARBA00023136"/>
    </source>
</evidence>
<keyword evidence="3 7" id="KW-1003">Cell membrane</keyword>
<evidence type="ECO:0000313" key="10">
    <source>
        <dbReference type="EMBL" id="WBA09126.1"/>
    </source>
</evidence>
<dbReference type="RefSeq" id="WP_269579375.1">
    <property type="nucleotide sequence ID" value="NZ_CP114588.1"/>
</dbReference>
<dbReference type="GO" id="GO:0005886">
    <property type="term" value="C:plasma membrane"/>
    <property type="evidence" value="ECO:0007669"/>
    <property type="project" value="UniProtKB-SubCell"/>
</dbReference>
<dbReference type="InterPro" id="IPR005573">
    <property type="entry name" value="Anti-sigma_E_RseA_C"/>
</dbReference>
<dbReference type="InterPro" id="IPR005572">
    <property type="entry name" value="Anti-sigma_E_RseA_N"/>
</dbReference>
<dbReference type="InterPro" id="IPR036147">
    <property type="entry name" value="Anti-sigma_E_RseA_N_sf"/>
</dbReference>
<dbReference type="PANTHER" id="PTHR38104">
    <property type="match status" value="1"/>
</dbReference>
<feature type="domain" description="Anti sigma-E protein RseA C-terminal" evidence="9">
    <location>
        <begin position="140"/>
        <end position="190"/>
    </location>
</feature>
<proteinExistence type="inferred from homology"/>
<dbReference type="CDD" id="cd16328">
    <property type="entry name" value="RseA_N"/>
    <property type="match status" value="1"/>
</dbReference>
<evidence type="ECO:0000256" key="7">
    <source>
        <dbReference type="PIRNR" id="PIRNR016938"/>
    </source>
</evidence>
<dbReference type="EMBL" id="CP114588">
    <property type="protein sequence ID" value="WBA09126.1"/>
    <property type="molecule type" value="Genomic_DNA"/>
</dbReference>
<organism evidence="10 11">
    <name type="scientific">Salinivibrio kushneri</name>
    <dbReference type="NCBI Taxonomy" id="1908198"/>
    <lineage>
        <taxon>Bacteria</taxon>
        <taxon>Pseudomonadati</taxon>
        <taxon>Pseudomonadota</taxon>
        <taxon>Gammaproteobacteria</taxon>
        <taxon>Vibrionales</taxon>
        <taxon>Vibrionaceae</taxon>
        <taxon>Salinivibrio</taxon>
    </lineage>
</organism>
<evidence type="ECO:0000256" key="3">
    <source>
        <dbReference type="ARBA" id="ARBA00022475"/>
    </source>
</evidence>
<comment type="subunit">
    <text evidence="7">Interacts 1:1 with ECF RNA polymerase sigma-E (RpoE); this inhibits the interaction of sigma-E with the RNA polymerase catalytic core and leads to a decreased expression of sigma-E-regulated genes. Interacts with RseB.</text>
</comment>
<comment type="subcellular location">
    <subcellularLocation>
        <location evidence="7">Cell inner membrane</location>
    </subcellularLocation>
    <subcellularLocation>
        <location evidence="1">Cell membrane</location>
        <topology evidence="1">Single-pass membrane protein</topology>
    </subcellularLocation>
</comment>
<accession>A0AA47KLE4</accession>
<evidence type="ECO:0000259" key="8">
    <source>
        <dbReference type="Pfam" id="PF03872"/>
    </source>
</evidence>
<keyword evidence="4" id="KW-0812">Transmembrane</keyword>
<dbReference type="InterPro" id="IPR026279">
    <property type="entry name" value="RseA"/>
</dbReference>
<sequence>MTDREKISALLDGELVDTSVIHDIERDDNAQQTWSDFSTIRDVMRGDAPSSLQWNIADSVASALEAEPAYHGDHLDSNVLPMHEAQPRPEKARRHLPGWLQQLTQVSVAACVSLAVIVGVQQYNQSESSSPVASTQTQPPVLETIPFAGAAEPVSLSRNDLRATPSEAELMEQRRRVNAMLKDYELQLRLNKDRLSDHQTMAPSTSSNKQ</sequence>
<keyword evidence="7" id="KW-0997">Cell inner membrane</keyword>